<organism evidence="9 10">
    <name type="scientific">Cadophora malorum</name>
    <dbReference type="NCBI Taxonomy" id="108018"/>
    <lineage>
        <taxon>Eukaryota</taxon>
        <taxon>Fungi</taxon>
        <taxon>Dikarya</taxon>
        <taxon>Ascomycota</taxon>
        <taxon>Pezizomycotina</taxon>
        <taxon>Leotiomycetes</taxon>
        <taxon>Helotiales</taxon>
        <taxon>Ploettnerulaceae</taxon>
        <taxon>Cadophora</taxon>
    </lineage>
</organism>
<feature type="domain" description="C2H2-type" evidence="8">
    <location>
        <begin position="236"/>
        <end position="264"/>
    </location>
</feature>
<dbReference type="Gene3D" id="3.30.160.60">
    <property type="entry name" value="Classic Zinc Finger"/>
    <property type="match status" value="1"/>
</dbReference>
<evidence type="ECO:0000256" key="1">
    <source>
        <dbReference type="ARBA" id="ARBA00023125"/>
    </source>
</evidence>
<keyword evidence="2 5" id="KW-0371">Homeobox</keyword>
<dbReference type="InterPro" id="IPR013087">
    <property type="entry name" value="Znf_C2H2_type"/>
</dbReference>
<keyword evidence="4" id="KW-0862">Zinc</keyword>
<dbReference type="Proteomes" id="UP000664132">
    <property type="component" value="Unassembled WGS sequence"/>
</dbReference>
<evidence type="ECO:0000256" key="5">
    <source>
        <dbReference type="PROSITE-ProRule" id="PRU00108"/>
    </source>
</evidence>
<dbReference type="GO" id="GO:0003677">
    <property type="term" value="F:DNA binding"/>
    <property type="evidence" value="ECO:0007669"/>
    <property type="project" value="UniProtKB-UniRule"/>
</dbReference>
<protein>
    <submittedName>
        <fullName evidence="9">Uncharacterized protein</fullName>
    </submittedName>
</protein>
<dbReference type="PROSITE" id="PS50071">
    <property type="entry name" value="HOMEOBOX_2"/>
    <property type="match status" value="1"/>
</dbReference>
<dbReference type="GO" id="GO:0008270">
    <property type="term" value="F:zinc ion binding"/>
    <property type="evidence" value="ECO:0007669"/>
    <property type="project" value="UniProtKB-KW"/>
</dbReference>
<evidence type="ECO:0000256" key="4">
    <source>
        <dbReference type="PROSITE-ProRule" id="PRU00042"/>
    </source>
</evidence>
<evidence type="ECO:0000256" key="3">
    <source>
        <dbReference type="ARBA" id="ARBA00023242"/>
    </source>
</evidence>
<keyword evidence="4" id="KW-0863">Zinc-finger</keyword>
<sequence length="547" mass="61223">MPPSRKSSHSIPGSSKATLGLGSTSGETSNHSTRAPRPRPRFPRAALGTLEEWVSSHRQSPYPTPGDLDHLTAKTGLKRSQISNWFANIRKRGKVPKLETCRSPPLDSVEIPLIRPSTTDDVPLFHRWLDSWTEYEEAALPAILQAVSQLNSTSSGNFLRGSKRHHRQWSQSSVSSMEVRSYAANVESVHSDEWKAGGIIPSSLVPLERRHRRLPDKQNRSLGSEIIDSNEALRKFQCTFCADRFRTKYDWQRHEKSMHLPLEKWICSPNGGIDVNPNNNEITCAFCGALDPSPEHIGGHGYATCASRPLSERTFCRKDHLRQHLRLMHGNSPLISSMEAWKSVTVSIRSRCGFCDVSLSTWSDRVDHLADHFSDGYSVAENWWGDWGFDDDVLRVLERASLPGKDRNSAVSGNSTAPSSMMEDSYADSLGVDRYVLAPYNFLLTLIIDFVYSAESFAENPFVDFNDSVFTDSWGGSLDLPADFFNFDFSHVKSNDNISAHQPFLSCPNGGVEYELCEISPALNVQENYHDISFEDHVPIDLGSGFT</sequence>
<dbReference type="PROSITE" id="PS00028">
    <property type="entry name" value="ZINC_FINGER_C2H2_1"/>
    <property type="match status" value="1"/>
</dbReference>
<keyword evidence="3 5" id="KW-0539">Nucleus</keyword>
<dbReference type="SUPFAM" id="SSF46689">
    <property type="entry name" value="Homeodomain-like"/>
    <property type="match status" value="1"/>
</dbReference>
<dbReference type="SMART" id="SM00389">
    <property type="entry name" value="HOX"/>
    <property type="match status" value="1"/>
</dbReference>
<evidence type="ECO:0000256" key="2">
    <source>
        <dbReference type="ARBA" id="ARBA00023155"/>
    </source>
</evidence>
<dbReference type="EMBL" id="JAFJYH010000249">
    <property type="protein sequence ID" value="KAG4414780.1"/>
    <property type="molecule type" value="Genomic_DNA"/>
</dbReference>
<dbReference type="InterPro" id="IPR001356">
    <property type="entry name" value="HD"/>
</dbReference>
<evidence type="ECO:0000259" key="7">
    <source>
        <dbReference type="PROSITE" id="PS50071"/>
    </source>
</evidence>
<dbReference type="InterPro" id="IPR050224">
    <property type="entry name" value="TALE_homeobox"/>
</dbReference>
<dbReference type="Gene3D" id="1.10.10.60">
    <property type="entry name" value="Homeodomain-like"/>
    <property type="match status" value="1"/>
</dbReference>
<evidence type="ECO:0000256" key="6">
    <source>
        <dbReference type="SAM" id="MobiDB-lite"/>
    </source>
</evidence>
<dbReference type="AlphaFoldDB" id="A0A8H7T4V8"/>
<dbReference type="Pfam" id="PF05920">
    <property type="entry name" value="Homeobox_KN"/>
    <property type="match status" value="1"/>
</dbReference>
<evidence type="ECO:0000259" key="8">
    <source>
        <dbReference type="PROSITE" id="PS50157"/>
    </source>
</evidence>
<gene>
    <name evidence="9" type="ORF">IFR04_012093</name>
</gene>
<evidence type="ECO:0000313" key="9">
    <source>
        <dbReference type="EMBL" id="KAG4414780.1"/>
    </source>
</evidence>
<accession>A0A8H7T4V8</accession>
<keyword evidence="4" id="KW-0479">Metal-binding</keyword>
<dbReference type="SMART" id="SM00355">
    <property type="entry name" value="ZnF_C2H2"/>
    <property type="match status" value="3"/>
</dbReference>
<proteinExistence type="predicted"/>
<feature type="domain" description="Homeobox" evidence="7">
    <location>
        <begin position="33"/>
        <end position="96"/>
    </location>
</feature>
<dbReference type="OrthoDB" id="10056939at2759"/>
<dbReference type="PROSITE" id="PS50157">
    <property type="entry name" value="ZINC_FINGER_C2H2_2"/>
    <property type="match status" value="1"/>
</dbReference>
<feature type="DNA-binding region" description="Homeobox" evidence="5">
    <location>
        <begin position="35"/>
        <end position="97"/>
    </location>
</feature>
<name>A0A8H7T4V8_9HELO</name>
<keyword evidence="10" id="KW-1185">Reference proteome</keyword>
<dbReference type="InterPro" id="IPR008422">
    <property type="entry name" value="KN_HD"/>
</dbReference>
<dbReference type="InterPro" id="IPR009057">
    <property type="entry name" value="Homeodomain-like_sf"/>
</dbReference>
<dbReference type="PANTHER" id="PTHR11850">
    <property type="entry name" value="HOMEOBOX PROTEIN TRANSCRIPTION FACTORS"/>
    <property type="match status" value="1"/>
</dbReference>
<dbReference type="CDD" id="cd00086">
    <property type="entry name" value="homeodomain"/>
    <property type="match status" value="1"/>
</dbReference>
<dbReference type="GO" id="GO:0006355">
    <property type="term" value="P:regulation of DNA-templated transcription"/>
    <property type="evidence" value="ECO:0007669"/>
    <property type="project" value="InterPro"/>
</dbReference>
<reference evidence="9" key="1">
    <citation type="submission" date="2021-02" db="EMBL/GenBank/DDBJ databases">
        <title>Genome sequence Cadophora malorum strain M34.</title>
        <authorList>
            <person name="Stefanovic E."/>
            <person name="Vu D."/>
            <person name="Scully C."/>
            <person name="Dijksterhuis J."/>
            <person name="Roader J."/>
            <person name="Houbraken J."/>
        </authorList>
    </citation>
    <scope>NUCLEOTIDE SEQUENCE</scope>
    <source>
        <strain evidence="9">M34</strain>
    </source>
</reference>
<feature type="region of interest" description="Disordered" evidence="6">
    <location>
        <begin position="1"/>
        <end position="42"/>
    </location>
</feature>
<comment type="subcellular location">
    <subcellularLocation>
        <location evidence="5">Nucleus</location>
    </subcellularLocation>
</comment>
<feature type="compositionally biased region" description="Polar residues" evidence="6">
    <location>
        <begin position="9"/>
        <end position="33"/>
    </location>
</feature>
<evidence type="ECO:0000313" key="10">
    <source>
        <dbReference type="Proteomes" id="UP000664132"/>
    </source>
</evidence>
<dbReference type="GO" id="GO:0005634">
    <property type="term" value="C:nucleus"/>
    <property type="evidence" value="ECO:0007669"/>
    <property type="project" value="UniProtKB-SubCell"/>
</dbReference>
<keyword evidence="1 5" id="KW-0238">DNA-binding</keyword>
<comment type="caution">
    <text evidence="9">The sequence shown here is derived from an EMBL/GenBank/DDBJ whole genome shotgun (WGS) entry which is preliminary data.</text>
</comment>